<reference evidence="1 2" key="1">
    <citation type="journal article" date="2013" name="Genome Announc.">
        <title>Draft Genome Sequence of Rhodococcus opacus Strain M213 Shows a Diverse Catabolic Potential.</title>
        <authorList>
            <person name="Pathak A."/>
            <person name="Green S.J."/>
            <person name="Ogram A."/>
            <person name="Chauhan A."/>
        </authorList>
    </citation>
    <scope>NUCLEOTIDE SEQUENCE [LARGE SCALE GENOMIC DNA]</scope>
    <source>
        <strain evidence="1 2">M213</strain>
    </source>
</reference>
<name>K8XDA4_RHOOP</name>
<sequence length="70" mass="7873">MFAESPIMFTGCGFRVVRRPRCSVVEHCRYAAVGRSTDLITSHEVGDGPYPQVPTEFWMLAQNVLLDPTE</sequence>
<dbReference type="EMBL" id="AJYC02000098">
    <property type="protein sequence ID" value="EKT78846.1"/>
    <property type="molecule type" value="Genomic_DNA"/>
</dbReference>
<protein>
    <submittedName>
        <fullName evidence="1">Uncharacterized protein</fullName>
    </submittedName>
</protein>
<evidence type="ECO:0000313" key="2">
    <source>
        <dbReference type="Proteomes" id="UP000005951"/>
    </source>
</evidence>
<dbReference type="AlphaFoldDB" id="K8XDA4"/>
<evidence type="ECO:0000313" key="1">
    <source>
        <dbReference type="EMBL" id="EKT78846.1"/>
    </source>
</evidence>
<comment type="caution">
    <text evidence="1">The sequence shown here is derived from an EMBL/GenBank/DDBJ whole genome shotgun (WGS) entry which is preliminary data.</text>
</comment>
<gene>
    <name evidence="1" type="ORF">WSS_A30109</name>
</gene>
<proteinExistence type="predicted"/>
<dbReference type="Proteomes" id="UP000005951">
    <property type="component" value="Unassembled WGS sequence"/>
</dbReference>
<accession>K8XDA4</accession>
<organism evidence="1 2">
    <name type="scientific">Rhodococcus opacus M213</name>
    <dbReference type="NCBI Taxonomy" id="1129896"/>
    <lineage>
        <taxon>Bacteria</taxon>
        <taxon>Bacillati</taxon>
        <taxon>Actinomycetota</taxon>
        <taxon>Actinomycetes</taxon>
        <taxon>Mycobacteriales</taxon>
        <taxon>Nocardiaceae</taxon>
        <taxon>Rhodococcus</taxon>
    </lineage>
</organism>